<sequence length="148" mass="16786">MLGPSGLIRRSPPARGKRSLTLLRLSLGHTGYLSLCQASITSQDAQNITVISKYHRHLHWHMPHYPRCICSKSYISQLPAYRLHVVCMLKSLFYSSHPHCSPTQPGFDYRRRRPYPALPALRLAPEQSNRIMVSYQLISPSSLACLSS</sequence>
<name>A0A6A5VD01_9PLEO</name>
<evidence type="ECO:0000313" key="2">
    <source>
        <dbReference type="Proteomes" id="UP000800036"/>
    </source>
</evidence>
<evidence type="ECO:0000313" key="1">
    <source>
        <dbReference type="EMBL" id="KAF1971097.1"/>
    </source>
</evidence>
<dbReference type="Proteomes" id="UP000800036">
    <property type="component" value="Unassembled WGS sequence"/>
</dbReference>
<organism evidence="1 2">
    <name type="scientific">Bimuria novae-zelandiae CBS 107.79</name>
    <dbReference type="NCBI Taxonomy" id="1447943"/>
    <lineage>
        <taxon>Eukaryota</taxon>
        <taxon>Fungi</taxon>
        <taxon>Dikarya</taxon>
        <taxon>Ascomycota</taxon>
        <taxon>Pezizomycotina</taxon>
        <taxon>Dothideomycetes</taxon>
        <taxon>Pleosporomycetidae</taxon>
        <taxon>Pleosporales</taxon>
        <taxon>Massarineae</taxon>
        <taxon>Didymosphaeriaceae</taxon>
        <taxon>Bimuria</taxon>
    </lineage>
</organism>
<accession>A0A6A5VD01</accession>
<protein>
    <submittedName>
        <fullName evidence="1">Uncharacterized protein</fullName>
    </submittedName>
</protein>
<keyword evidence="2" id="KW-1185">Reference proteome</keyword>
<gene>
    <name evidence="1" type="ORF">BU23DRAFT_200172</name>
</gene>
<dbReference type="AlphaFoldDB" id="A0A6A5VD01"/>
<proteinExistence type="predicted"/>
<dbReference type="EMBL" id="ML976696">
    <property type="protein sequence ID" value="KAF1971097.1"/>
    <property type="molecule type" value="Genomic_DNA"/>
</dbReference>
<reference evidence="1" key="1">
    <citation type="journal article" date="2020" name="Stud. Mycol.">
        <title>101 Dothideomycetes genomes: a test case for predicting lifestyles and emergence of pathogens.</title>
        <authorList>
            <person name="Haridas S."/>
            <person name="Albert R."/>
            <person name="Binder M."/>
            <person name="Bloem J."/>
            <person name="Labutti K."/>
            <person name="Salamov A."/>
            <person name="Andreopoulos B."/>
            <person name="Baker S."/>
            <person name="Barry K."/>
            <person name="Bills G."/>
            <person name="Bluhm B."/>
            <person name="Cannon C."/>
            <person name="Castanera R."/>
            <person name="Culley D."/>
            <person name="Daum C."/>
            <person name="Ezra D."/>
            <person name="Gonzalez J."/>
            <person name="Henrissat B."/>
            <person name="Kuo A."/>
            <person name="Liang C."/>
            <person name="Lipzen A."/>
            <person name="Lutzoni F."/>
            <person name="Magnuson J."/>
            <person name="Mondo S."/>
            <person name="Nolan M."/>
            <person name="Ohm R."/>
            <person name="Pangilinan J."/>
            <person name="Park H.-J."/>
            <person name="Ramirez L."/>
            <person name="Alfaro M."/>
            <person name="Sun H."/>
            <person name="Tritt A."/>
            <person name="Yoshinaga Y."/>
            <person name="Zwiers L.-H."/>
            <person name="Turgeon B."/>
            <person name="Goodwin S."/>
            <person name="Spatafora J."/>
            <person name="Crous P."/>
            <person name="Grigoriev I."/>
        </authorList>
    </citation>
    <scope>NUCLEOTIDE SEQUENCE</scope>
    <source>
        <strain evidence="1">CBS 107.79</strain>
    </source>
</reference>